<evidence type="ECO:0000313" key="2">
    <source>
        <dbReference type="Proteomes" id="UP000033658"/>
    </source>
</evidence>
<dbReference type="EMBL" id="JYGL01000002">
    <property type="protein sequence ID" value="KJQ56302.1"/>
    <property type="molecule type" value="Genomic_DNA"/>
</dbReference>
<evidence type="ECO:0000313" key="1">
    <source>
        <dbReference type="EMBL" id="KJQ56302.1"/>
    </source>
</evidence>
<gene>
    <name evidence="1" type="ORF">TZ86_01637</name>
</gene>
<dbReference type="Pfam" id="PF13780">
    <property type="entry name" value="DUF4176"/>
    <property type="match status" value="1"/>
</dbReference>
<proteinExistence type="predicted"/>
<sequence>MQKYLPLGSIVRLRNGDTKLMIVSRFPIFENEGEVGYFEYSSCVYPTGIDGSQFYFFNAEDIDEVYFEGYIDIAEEEAQKIFDKERKNIAYPQFKVEKAKED</sequence>
<dbReference type="InterPro" id="IPR025233">
    <property type="entry name" value="DUF4176"/>
</dbReference>
<dbReference type="AlphaFoldDB" id="A0AAW3H423"/>
<protein>
    <recommendedName>
        <fullName evidence="3">DUF4176 domain-containing protein</fullName>
    </recommendedName>
</protein>
<dbReference type="Proteomes" id="UP000033658">
    <property type="component" value="Unassembled WGS sequence"/>
</dbReference>
<dbReference type="RefSeq" id="WP_045505080.1">
    <property type="nucleotide sequence ID" value="NZ_CP185264.1"/>
</dbReference>
<name>A0AAW3H423_STRGN</name>
<evidence type="ECO:0008006" key="3">
    <source>
        <dbReference type="Google" id="ProtNLM"/>
    </source>
</evidence>
<reference evidence="1 2" key="1">
    <citation type="submission" date="2015-02" db="EMBL/GenBank/DDBJ databases">
        <title>Evolution of amylase-binding proteins of oral streptococcal species.</title>
        <authorList>
            <person name="Haase E.M."/>
        </authorList>
    </citation>
    <scope>NUCLEOTIDE SEQUENCE [LARGE SCALE GENOMIC DNA]</scope>
    <source>
        <strain evidence="1 2">G9B</strain>
    </source>
</reference>
<comment type="caution">
    <text evidence="1">The sequence shown here is derived from an EMBL/GenBank/DDBJ whole genome shotgun (WGS) entry which is preliminary data.</text>
</comment>
<accession>A0AAW3H423</accession>
<organism evidence="1 2">
    <name type="scientific">Streptococcus gordonii</name>
    <dbReference type="NCBI Taxonomy" id="1302"/>
    <lineage>
        <taxon>Bacteria</taxon>
        <taxon>Bacillati</taxon>
        <taxon>Bacillota</taxon>
        <taxon>Bacilli</taxon>
        <taxon>Lactobacillales</taxon>
        <taxon>Streptococcaceae</taxon>
        <taxon>Streptococcus</taxon>
    </lineage>
</organism>